<dbReference type="AlphaFoldDB" id="A0A0V0GSL9"/>
<organism evidence="1">
    <name type="scientific">Solanum chacoense</name>
    <name type="common">Chaco potato</name>
    <dbReference type="NCBI Taxonomy" id="4108"/>
    <lineage>
        <taxon>Eukaryota</taxon>
        <taxon>Viridiplantae</taxon>
        <taxon>Streptophyta</taxon>
        <taxon>Embryophyta</taxon>
        <taxon>Tracheophyta</taxon>
        <taxon>Spermatophyta</taxon>
        <taxon>Magnoliopsida</taxon>
        <taxon>eudicotyledons</taxon>
        <taxon>Gunneridae</taxon>
        <taxon>Pentapetalae</taxon>
        <taxon>asterids</taxon>
        <taxon>lamiids</taxon>
        <taxon>Solanales</taxon>
        <taxon>Solanaceae</taxon>
        <taxon>Solanoideae</taxon>
        <taxon>Solaneae</taxon>
        <taxon>Solanum</taxon>
    </lineage>
</organism>
<reference evidence="1" key="1">
    <citation type="submission" date="2015-12" db="EMBL/GenBank/DDBJ databases">
        <title>Gene expression during late stages of embryo sac development: a critical building block for successful pollen-pistil interactions.</title>
        <authorList>
            <person name="Liu Y."/>
            <person name="Joly V."/>
            <person name="Sabar M."/>
            <person name="Matton D.P."/>
        </authorList>
    </citation>
    <scope>NUCLEOTIDE SEQUENCE</scope>
</reference>
<accession>A0A0V0GSL9</accession>
<protein>
    <submittedName>
        <fullName evidence="1">Putative ovule protein</fullName>
    </submittedName>
</protein>
<name>A0A0V0GSL9_SOLCH</name>
<dbReference type="EMBL" id="GEDG01033213">
    <property type="protein sequence ID" value="JAP10384.1"/>
    <property type="molecule type" value="Transcribed_RNA"/>
</dbReference>
<proteinExistence type="predicted"/>
<sequence>MPDLDQLFTVPTTTSCQIDTNLVMENDESTYPSNIPQLTQQRCAVTNILRPRIFVCFFFYKKNLSACLWNAMLTHELKLGSTI</sequence>
<evidence type="ECO:0000313" key="1">
    <source>
        <dbReference type="EMBL" id="JAP10384.1"/>
    </source>
</evidence>